<sequence length="352" mass="39958">MQSLRLMAFTLKGLNKMSFASPKKQCADFLSIGTHDGTFHCDEVFACWMLKQLPRFKNASIIRTRDNAKLSQCSIVVDVGGVYDPEKYKFDHHQRTFSGTMKSLGSMKWETKLSSAGLIYLHMGKEVISEITSLPQNDVIVSRLYEKLYEKFVEEIDAVDNGIDQYEGSHPKYQVTTTLSSRVAGLNPAWNDGNQDATSGFYKALDMVGLEFLDRIHYYKDAWLPARKIVEDAIDERYSVDESGEVIVFHQSGCPWKEHLFDIEIEKNIVPNIKFVLYQDQNHNWRVQSVPERLGSFENRLSLCESWRGLRDDILSSTSGIPGCIFVHASGFIGGNKTYEGALQMAKHTLKA</sequence>
<keyword evidence="3" id="KW-0269">Exonuclease</keyword>
<accession>A0ABM4BYH9</accession>
<protein>
    <submittedName>
        <fullName evidence="3">MYG1 exonuclease isoform X2</fullName>
    </submittedName>
</protein>
<comment type="similarity">
    <text evidence="1">Belongs to the MYG1 family.</text>
</comment>
<evidence type="ECO:0000256" key="1">
    <source>
        <dbReference type="ARBA" id="ARBA00010105"/>
    </source>
</evidence>
<keyword evidence="2" id="KW-1185">Reference proteome</keyword>
<dbReference type="PANTHER" id="PTHR11215:SF1">
    <property type="entry name" value="MYG1 EXONUCLEASE"/>
    <property type="match status" value="1"/>
</dbReference>
<dbReference type="PANTHER" id="PTHR11215">
    <property type="entry name" value="METAL DEPENDENT HYDROLASE - RELATED"/>
    <property type="match status" value="1"/>
</dbReference>
<keyword evidence="3" id="KW-0378">Hydrolase</keyword>
<proteinExistence type="inferred from homology"/>
<gene>
    <name evidence="3" type="primary">LOC100215306</name>
</gene>
<dbReference type="InterPro" id="IPR003226">
    <property type="entry name" value="MYG1_exonuclease"/>
</dbReference>
<dbReference type="Pfam" id="PF03690">
    <property type="entry name" value="MYG1_exonuc"/>
    <property type="match status" value="1"/>
</dbReference>
<name>A0ABM4BYH9_HYDVU</name>
<dbReference type="GO" id="GO:0004527">
    <property type="term" value="F:exonuclease activity"/>
    <property type="evidence" value="ECO:0007669"/>
    <property type="project" value="UniProtKB-KW"/>
</dbReference>
<dbReference type="RefSeq" id="XP_065654269.1">
    <property type="nucleotide sequence ID" value="XM_065798197.1"/>
</dbReference>
<keyword evidence="3" id="KW-0540">Nuclease</keyword>
<reference evidence="3" key="1">
    <citation type="submission" date="2025-08" db="UniProtKB">
        <authorList>
            <consortium name="RefSeq"/>
        </authorList>
    </citation>
    <scope>IDENTIFICATION</scope>
</reference>
<dbReference type="Proteomes" id="UP001652625">
    <property type="component" value="Chromosome 05"/>
</dbReference>
<evidence type="ECO:0000313" key="3">
    <source>
        <dbReference type="RefSeq" id="XP_065654269.1"/>
    </source>
</evidence>
<dbReference type="GeneID" id="100215306"/>
<organism evidence="2 3">
    <name type="scientific">Hydra vulgaris</name>
    <name type="common">Hydra</name>
    <name type="synonym">Hydra attenuata</name>
    <dbReference type="NCBI Taxonomy" id="6087"/>
    <lineage>
        <taxon>Eukaryota</taxon>
        <taxon>Metazoa</taxon>
        <taxon>Cnidaria</taxon>
        <taxon>Hydrozoa</taxon>
        <taxon>Hydroidolina</taxon>
        <taxon>Anthoathecata</taxon>
        <taxon>Aplanulata</taxon>
        <taxon>Hydridae</taxon>
        <taxon>Hydra</taxon>
    </lineage>
</organism>
<evidence type="ECO:0000313" key="2">
    <source>
        <dbReference type="Proteomes" id="UP001652625"/>
    </source>
</evidence>